<organism evidence="3 4">
    <name type="scientific">Talaromyces amestolkiae</name>
    <dbReference type="NCBI Taxonomy" id="1196081"/>
    <lineage>
        <taxon>Eukaryota</taxon>
        <taxon>Fungi</taxon>
        <taxon>Dikarya</taxon>
        <taxon>Ascomycota</taxon>
        <taxon>Pezizomycotina</taxon>
        <taxon>Eurotiomycetes</taxon>
        <taxon>Eurotiomycetidae</taxon>
        <taxon>Eurotiales</taxon>
        <taxon>Trichocomaceae</taxon>
        <taxon>Talaromyces</taxon>
        <taxon>Talaromyces sect. Talaromyces</taxon>
    </lineage>
</organism>
<dbReference type="InterPro" id="IPR004332">
    <property type="entry name" value="Transposase_MuDR"/>
</dbReference>
<feature type="domain" description="Transposase MuDR plant" evidence="2">
    <location>
        <begin position="9"/>
        <end position="60"/>
    </location>
</feature>
<dbReference type="RefSeq" id="XP_040735675.1">
    <property type="nucleotide sequence ID" value="XM_040879838.1"/>
</dbReference>
<dbReference type="Pfam" id="PF03108">
    <property type="entry name" value="DBD_Tnp_Mut"/>
    <property type="match status" value="1"/>
</dbReference>
<reference evidence="3 4" key="1">
    <citation type="journal article" date="2017" name="Biotechnol. Biofuels">
        <title>Differential beta-glucosidase expression as a function of carbon source availability in Talaromyces amestolkiae: a genomic and proteomic approach.</title>
        <authorList>
            <person name="de Eugenio L.I."/>
            <person name="Mendez-Liter J.A."/>
            <person name="Nieto-Dominguez M."/>
            <person name="Alonso L."/>
            <person name="Gil-Munoz J."/>
            <person name="Barriuso J."/>
            <person name="Prieto A."/>
            <person name="Martinez M.J."/>
        </authorList>
    </citation>
    <scope>NUCLEOTIDE SEQUENCE [LARGE SCALE GENOMIC DNA]</scope>
    <source>
        <strain evidence="3 4">CIB</strain>
    </source>
</reference>
<feature type="region of interest" description="Disordered" evidence="1">
    <location>
        <begin position="415"/>
        <end position="435"/>
    </location>
</feature>
<feature type="compositionally biased region" description="Polar residues" evidence="1">
    <location>
        <begin position="238"/>
        <end position="254"/>
    </location>
</feature>
<feature type="region of interest" description="Disordered" evidence="1">
    <location>
        <begin position="231"/>
        <end position="255"/>
    </location>
</feature>
<feature type="compositionally biased region" description="Polar residues" evidence="1">
    <location>
        <begin position="167"/>
        <end position="179"/>
    </location>
</feature>
<feature type="compositionally biased region" description="Acidic residues" evidence="1">
    <location>
        <begin position="199"/>
        <end position="210"/>
    </location>
</feature>
<name>A0A364L5U2_TALAM</name>
<evidence type="ECO:0000313" key="4">
    <source>
        <dbReference type="Proteomes" id="UP000249363"/>
    </source>
</evidence>
<dbReference type="EMBL" id="MIKG01000014">
    <property type="protein sequence ID" value="RAO71159.1"/>
    <property type="molecule type" value="Genomic_DNA"/>
</dbReference>
<dbReference type="OrthoDB" id="125347at2759"/>
<accession>A0A364L5U2</accession>
<proteinExistence type="predicted"/>
<dbReference type="Proteomes" id="UP000249363">
    <property type="component" value="Unassembled WGS sequence"/>
</dbReference>
<evidence type="ECO:0000313" key="3">
    <source>
        <dbReference type="EMBL" id="RAO71159.1"/>
    </source>
</evidence>
<evidence type="ECO:0000256" key="1">
    <source>
        <dbReference type="SAM" id="MobiDB-lite"/>
    </source>
</evidence>
<dbReference type="GeneID" id="63796387"/>
<feature type="region of interest" description="Disordered" evidence="1">
    <location>
        <begin position="141"/>
        <end position="211"/>
    </location>
</feature>
<dbReference type="STRING" id="1196081.A0A364L5U2"/>
<feature type="compositionally biased region" description="Basic and acidic residues" evidence="1">
    <location>
        <begin position="156"/>
        <end position="166"/>
    </location>
</feature>
<keyword evidence="4" id="KW-1185">Reference proteome</keyword>
<protein>
    <recommendedName>
        <fullName evidence="2">Transposase MuDR plant domain-containing protein</fullName>
    </recommendedName>
</protein>
<dbReference type="AlphaFoldDB" id="A0A364L5U2"/>
<feature type="region of interest" description="Disordered" evidence="1">
    <location>
        <begin position="270"/>
        <end position="315"/>
    </location>
</feature>
<evidence type="ECO:0000259" key="2">
    <source>
        <dbReference type="Pfam" id="PF03108"/>
    </source>
</evidence>
<comment type="caution">
    <text evidence="3">The sequence shown here is derived from an EMBL/GenBank/DDBJ whole genome shotgun (WGS) entry which is preliminary data.</text>
</comment>
<sequence length="435" mass="46706">MAEVVSGLLVGQRFSSLEEFKSAIRNISVRQHWDLRVVRSNKKSVVLGCRSSANCYFRVVCRANKNATYITSLQDTHSCRRNLASPGSTPARSEASHVRFLLNEIPKLFDMKSKIKGQDVVDAVKRYHGYDISMRQAQRALTKLQPRQSRGGHAQLADHEDHDITHEPSSSVRVNNDTSFDPLGDDRGWPENGLSTTLMEDDSIDQDDSPTETTAAAMVRVQQNNPSLAAISHHAQPGPSNTRSLSVSTMSHHASQIAPLQASAQGPYVQPIQLPVPPSPPKTQNLPSLRHPHSQSHAQTRPQPPPPHHQQPAHTGHPVAAQLVLTNFKIEFTCTSCGALNQSFFPNQGNVTGSNYLPPAGTHGMAPSGTSGAAQPSVATNGRLSMDGVAANTTADAVAAAGFGETDYQASAASHGREIPPWGGGLDVSIPPPNT</sequence>
<gene>
    <name evidence="3" type="ORF">BHQ10_007171</name>
</gene>